<proteinExistence type="predicted"/>
<gene>
    <name evidence="1" type="ORF">INT47_003453</name>
</gene>
<dbReference type="AlphaFoldDB" id="A0A8H7RFF5"/>
<name>A0A8H7RFF5_9FUNG</name>
<protein>
    <submittedName>
        <fullName evidence="1">Uncharacterized protein</fullName>
    </submittedName>
</protein>
<dbReference type="Proteomes" id="UP000603453">
    <property type="component" value="Unassembled WGS sequence"/>
</dbReference>
<organism evidence="1 2">
    <name type="scientific">Mucor saturninus</name>
    <dbReference type="NCBI Taxonomy" id="64648"/>
    <lineage>
        <taxon>Eukaryota</taxon>
        <taxon>Fungi</taxon>
        <taxon>Fungi incertae sedis</taxon>
        <taxon>Mucoromycota</taxon>
        <taxon>Mucoromycotina</taxon>
        <taxon>Mucoromycetes</taxon>
        <taxon>Mucorales</taxon>
        <taxon>Mucorineae</taxon>
        <taxon>Mucoraceae</taxon>
        <taxon>Mucor</taxon>
    </lineage>
</organism>
<sequence length="186" mass="21048">MTCDSDFYKNLKTIRKECNSVYSQLLSLNKSIKTKSSEMYYLNKGIHNQDEPTPTAGIRLSEKSQNSIISGQAIIQGLDPGVVTTASISATKSSSLFQSINRYSALESLETCDHDVENEVTFELTAKRVKSAIIDTKHMIQRQRKIKNKKELTPSNLNQRQVTRSIRLKRTTSICIPHIGRNYSDF</sequence>
<comment type="caution">
    <text evidence="1">The sequence shown here is derived from an EMBL/GenBank/DDBJ whole genome shotgun (WGS) entry which is preliminary data.</text>
</comment>
<accession>A0A8H7RFF5</accession>
<dbReference type="EMBL" id="JAEPRD010000013">
    <property type="protein sequence ID" value="KAG2210017.1"/>
    <property type="molecule type" value="Genomic_DNA"/>
</dbReference>
<evidence type="ECO:0000313" key="2">
    <source>
        <dbReference type="Proteomes" id="UP000603453"/>
    </source>
</evidence>
<evidence type="ECO:0000313" key="1">
    <source>
        <dbReference type="EMBL" id="KAG2210017.1"/>
    </source>
</evidence>
<reference evidence="1" key="1">
    <citation type="submission" date="2020-12" db="EMBL/GenBank/DDBJ databases">
        <title>Metabolic potential, ecology and presence of endohyphal bacteria is reflected in genomic diversity of Mucoromycotina.</title>
        <authorList>
            <person name="Muszewska A."/>
            <person name="Okrasinska A."/>
            <person name="Steczkiewicz K."/>
            <person name="Drgas O."/>
            <person name="Orlowska M."/>
            <person name="Perlinska-Lenart U."/>
            <person name="Aleksandrzak-Piekarczyk T."/>
            <person name="Szatraj K."/>
            <person name="Zielenkiewicz U."/>
            <person name="Pilsyk S."/>
            <person name="Malc E."/>
            <person name="Mieczkowski P."/>
            <person name="Kruszewska J.S."/>
            <person name="Biernat P."/>
            <person name="Pawlowska J."/>
        </authorList>
    </citation>
    <scope>NUCLEOTIDE SEQUENCE</scope>
    <source>
        <strain evidence="1">WA0000017839</strain>
    </source>
</reference>
<keyword evidence="2" id="KW-1185">Reference proteome</keyword>